<evidence type="ECO:0000313" key="3">
    <source>
        <dbReference type="Proteomes" id="UP000295447"/>
    </source>
</evidence>
<evidence type="ECO:0000256" key="1">
    <source>
        <dbReference type="SAM" id="MobiDB-lite"/>
    </source>
</evidence>
<reference evidence="2 3" key="1">
    <citation type="submission" date="2019-03" db="EMBL/GenBank/DDBJ databases">
        <title>Genomic Encyclopedia of Type Strains, Phase III (KMG-III): the genomes of soil and plant-associated and newly described type strains.</title>
        <authorList>
            <person name="Whitman W."/>
        </authorList>
    </citation>
    <scope>NUCLEOTIDE SEQUENCE [LARGE SCALE GENOMIC DNA]</scope>
    <source>
        <strain evidence="2 3">VKM Ac-2570</strain>
    </source>
</reference>
<sequence>MSLKKVAVLKPKAPKAPKHPKKPAKKLPPRRRPIGR</sequence>
<protein>
    <submittedName>
        <fullName evidence="2">Uncharacterized protein</fullName>
    </submittedName>
</protein>
<organism evidence="2 3">
    <name type="scientific">Kribbella kalugense</name>
    <dbReference type="NCBI Taxonomy" id="2512221"/>
    <lineage>
        <taxon>Bacteria</taxon>
        <taxon>Bacillati</taxon>
        <taxon>Actinomycetota</taxon>
        <taxon>Actinomycetes</taxon>
        <taxon>Propionibacteriales</taxon>
        <taxon>Kribbellaceae</taxon>
        <taxon>Kribbella</taxon>
    </lineage>
</organism>
<feature type="compositionally biased region" description="Low complexity" evidence="1">
    <location>
        <begin position="1"/>
        <end position="11"/>
    </location>
</feature>
<evidence type="ECO:0000313" key="2">
    <source>
        <dbReference type="EMBL" id="TDW18486.1"/>
    </source>
</evidence>
<feature type="region of interest" description="Disordered" evidence="1">
    <location>
        <begin position="1"/>
        <end position="36"/>
    </location>
</feature>
<accession>A0A4R7ZMI4</accession>
<dbReference type="EMBL" id="SODF01000002">
    <property type="protein sequence ID" value="TDW18486.1"/>
    <property type="molecule type" value="Genomic_DNA"/>
</dbReference>
<name>A0A4R7ZMI4_9ACTN</name>
<keyword evidence="3" id="KW-1185">Reference proteome</keyword>
<dbReference type="AlphaFoldDB" id="A0A4R7ZMI4"/>
<gene>
    <name evidence="2" type="ORF">EV650_5074</name>
</gene>
<feature type="compositionally biased region" description="Basic residues" evidence="1">
    <location>
        <begin position="12"/>
        <end position="36"/>
    </location>
</feature>
<comment type="caution">
    <text evidence="2">The sequence shown here is derived from an EMBL/GenBank/DDBJ whole genome shotgun (WGS) entry which is preliminary data.</text>
</comment>
<dbReference type="Proteomes" id="UP000295447">
    <property type="component" value="Unassembled WGS sequence"/>
</dbReference>
<proteinExistence type="predicted"/>